<dbReference type="RefSeq" id="WP_170197120.1">
    <property type="nucleotide sequence ID" value="NZ_JABBNB010000038.1"/>
</dbReference>
<dbReference type="Pfam" id="PF00300">
    <property type="entry name" value="His_Phos_1"/>
    <property type="match status" value="1"/>
</dbReference>
<protein>
    <submittedName>
        <fullName evidence="1">Histidine phosphatase family protein</fullName>
    </submittedName>
</protein>
<sequence>MTARTLILMRHGKSGYPPGVTDHERPLAERGRREAELAGEWMARDGLAVDAVLCSTATRTRETLQRTEIDAASTIFLDEIYGGTPDDIFEALRVHAPDDATTVLVVGHEPGMPETALELDPLCYIERFPTSAYAVLDVSLPWDRIGLAPDPEASLRAMRIPR</sequence>
<proteinExistence type="predicted"/>
<comment type="caution">
    <text evidence="1">The sequence shown here is derived from an EMBL/GenBank/DDBJ whole genome shotgun (WGS) entry which is preliminary data.</text>
</comment>
<dbReference type="SUPFAM" id="SSF53254">
    <property type="entry name" value="Phosphoglycerate mutase-like"/>
    <property type="match status" value="1"/>
</dbReference>
<dbReference type="AlphaFoldDB" id="A0A848L6I8"/>
<accession>A0A848L6I8</accession>
<dbReference type="Gene3D" id="3.40.50.1240">
    <property type="entry name" value="Phosphoglycerate mutase-like"/>
    <property type="match status" value="1"/>
</dbReference>
<dbReference type="InterPro" id="IPR029033">
    <property type="entry name" value="His_PPase_superfam"/>
</dbReference>
<organism evidence="1 2">
    <name type="scientific">Gordonia asplenii</name>
    <dbReference type="NCBI Taxonomy" id="2725283"/>
    <lineage>
        <taxon>Bacteria</taxon>
        <taxon>Bacillati</taxon>
        <taxon>Actinomycetota</taxon>
        <taxon>Actinomycetes</taxon>
        <taxon>Mycobacteriales</taxon>
        <taxon>Gordoniaceae</taxon>
        <taxon>Gordonia</taxon>
    </lineage>
</organism>
<dbReference type="PANTHER" id="PTHR47623">
    <property type="entry name" value="OS09G0287300 PROTEIN"/>
    <property type="match status" value="1"/>
</dbReference>
<dbReference type="CDD" id="cd07067">
    <property type="entry name" value="HP_PGM_like"/>
    <property type="match status" value="1"/>
</dbReference>
<evidence type="ECO:0000313" key="1">
    <source>
        <dbReference type="EMBL" id="NMO04615.1"/>
    </source>
</evidence>
<name>A0A848L6I8_9ACTN</name>
<dbReference type="SMART" id="SM00855">
    <property type="entry name" value="PGAM"/>
    <property type="match status" value="1"/>
</dbReference>
<keyword evidence="2" id="KW-1185">Reference proteome</keyword>
<dbReference type="PANTHER" id="PTHR47623:SF1">
    <property type="entry name" value="OS09G0287300 PROTEIN"/>
    <property type="match status" value="1"/>
</dbReference>
<gene>
    <name evidence="1" type="ORF">HH308_25670</name>
</gene>
<dbReference type="InterPro" id="IPR013078">
    <property type="entry name" value="His_Pase_superF_clade-1"/>
</dbReference>
<reference evidence="1 2" key="1">
    <citation type="submission" date="2020-04" db="EMBL/GenBank/DDBJ databases">
        <title>Gordonia sp. nov. TBRC 11910.</title>
        <authorList>
            <person name="Suriyachadkun C."/>
        </authorList>
    </citation>
    <scope>NUCLEOTIDE SEQUENCE [LARGE SCALE GENOMIC DNA]</scope>
    <source>
        <strain evidence="1 2">TBRC 11910</strain>
    </source>
</reference>
<dbReference type="EMBL" id="JABBNB010000038">
    <property type="protein sequence ID" value="NMO04615.1"/>
    <property type="molecule type" value="Genomic_DNA"/>
</dbReference>
<evidence type="ECO:0000313" key="2">
    <source>
        <dbReference type="Proteomes" id="UP000550729"/>
    </source>
</evidence>
<dbReference type="Proteomes" id="UP000550729">
    <property type="component" value="Unassembled WGS sequence"/>
</dbReference>